<dbReference type="Pfam" id="PF10282">
    <property type="entry name" value="Lactonase"/>
    <property type="match status" value="1"/>
</dbReference>
<dbReference type="OrthoDB" id="9790815at2"/>
<dbReference type="InterPro" id="IPR011048">
    <property type="entry name" value="Haem_d1_sf"/>
</dbReference>
<dbReference type="PANTHER" id="PTHR30344:SF1">
    <property type="entry name" value="6-PHOSPHOGLUCONOLACTONASE"/>
    <property type="match status" value="1"/>
</dbReference>
<dbReference type="EMBL" id="SZQL01000016">
    <property type="protein sequence ID" value="TKK66203.1"/>
    <property type="molecule type" value="Genomic_DNA"/>
</dbReference>
<keyword evidence="4" id="KW-1185">Reference proteome</keyword>
<gene>
    <name evidence="3" type="ORF">FC093_18025</name>
</gene>
<comment type="caution">
    <text evidence="3">The sequence shown here is derived from an EMBL/GenBank/DDBJ whole genome shotgun (WGS) entry which is preliminary data.</text>
</comment>
<dbReference type="InterPro" id="IPR050282">
    <property type="entry name" value="Cycloisomerase_2"/>
</dbReference>
<dbReference type="FunFam" id="2.130.10.10:FF:000306">
    <property type="entry name" value="3-carboxymuconate cyclase"/>
    <property type="match status" value="1"/>
</dbReference>
<proteinExistence type="inferred from homology"/>
<keyword evidence="2" id="KW-0313">Glucose metabolism</keyword>
<dbReference type="GO" id="GO:0006006">
    <property type="term" value="P:glucose metabolic process"/>
    <property type="evidence" value="ECO:0007669"/>
    <property type="project" value="UniProtKB-KW"/>
</dbReference>
<protein>
    <submittedName>
        <fullName evidence="3">Lactonase family protein</fullName>
    </submittedName>
</protein>
<accession>A0A4V5UV40</accession>
<dbReference type="GO" id="GO:0005829">
    <property type="term" value="C:cytosol"/>
    <property type="evidence" value="ECO:0007669"/>
    <property type="project" value="TreeGrafter"/>
</dbReference>
<organism evidence="3 4">
    <name type="scientific">Ilyomonas limi</name>
    <dbReference type="NCBI Taxonomy" id="2575867"/>
    <lineage>
        <taxon>Bacteria</taxon>
        <taxon>Pseudomonadati</taxon>
        <taxon>Bacteroidota</taxon>
        <taxon>Chitinophagia</taxon>
        <taxon>Chitinophagales</taxon>
        <taxon>Chitinophagaceae</taxon>
        <taxon>Ilyomonas</taxon>
    </lineage>
</organism>
<dbReference type="GO" id="GO:0017057">
    <property type="term" value="F:6-phosphogluconolactonase activity"/>
    <property type="evidence" value="ECO:0007669"/>
    <property type="project" value="TreeGrafter"/>
</dbReference>
<comment type="similarity">
    <text evidence="1">Belongs to the cycloisomerase 2 family.</text>
</comment>
<dbReference type="SUPFAM" id="SSF51004">
    <property type="entry name" value="C-terminal (heme d1) domain of cytochrome cd1-nitrite reductase"/>
    <property type="match status" value="1"/>
</dbReference>
<sequence length="365" mass="39735">MNVSAQNPIFYLLIGTYTNAPSKSEGIYVYKFNPNKAEATFISKATGVVNPSYLAITKDQKYVYAVNETQSDNGGDVSAFSFDKQKGELHFINKQPSGGDDPAYISVDSAGKWAVAANYSGGNIGVLPTGADGALQPAAQILPHEGYGVNVERQGQPHPHSVVFSPNEKYLYSCDLGNDRIYTYSFDPNNKQTPFTPADPAYIEVPDGSGPRHITFHPNGQYAYVINELSGNVIAYQYNSSNGKLTEIQTIESTTEGSKTDKGSADIHLTPDGKFLYTSNRGAANDITIYKTSPDGKLILVGHQKVGAHPRNFMIDPTGRFLLVACRDSNQVQVYVINKNFGLLQDAGLKIDIDQPVCLKMMPVK</sequence>
<dbReference type="Gene3D" id="2.130.10.10">
    <property type="entry name" value="YVTN repeat-like/Quinoprotein amine dehydrogenase"/>
    <property type="match status" value="1"/>
</dbReference>
<dbReference type="Proteomes" id="UP000305848">
    <property type="component" value="Unassembled WGS sequence"/>
</dbReference>
<dbReference type="InterPro" id="IPR015943">
    <property type="entry name" value="WD40/YVTN_repeat-like_dom_sf"/>
</dbReference>
<reference evidence="3 4" key="1">
    <citation type="submission" date="2019-05" db="EMBL/GenBank/DDBJ databases">
        <title>Panacibacter sp. strain 17mud1-8 Genome sequencing and assembly.</title>
        <authorList>
            <person name="Chhetri G."/>
        </authorList>
    </citation>
    <scope>NUCLEOTIDE SEQUENCE [LARGE SCALE GENOMIC DNA]</scope>
    <source>
        <strain evidence="3 4">17mud1-8</strain>
    </source>
</reference>
<dbReference type="PANTHER" id="PTHR30344">
    <property type="entry name" value="6-PHOSPHOGLUCONOLACTONASE-RELATED"/>
    <property type="match status" value="1"/>
</dbReference>
<keyword evidence="2" id="KW-0119">Carbohydrate metabolism</keyword>
<evidence type="ECO:0000313" key="4">
    <source>
        <dbReference type="Proteomes" id="UP000305848"/>
    </source>
</evidence>
<evidence type="ECO:0000256" key="1">
    <source>
        <dbReference type="ARBA" id="ARBA00005564"/>
    </source>
</evidence>
<evidence type="ECO:0000256" key="2">
    <source>
        <dbReference type="ARBA" id="ARBA00022526"/>
    </source>
</evidence>
<evidence type="ECO:0000313" key="3">
    <source>
        <dbReference type="EMBL" id="TKK66203.1"/>
    </source>
</evidence>
<name>A0A4V5UV40_9BACT</name>
<dbReference type="AlphaFoldDB" id="A0A4V5UV40"/>
<dbReference type="InterPro" id="IPR019405">
    <property type="entry name" value="Lactonase_7-beta_prop"/>
</dbReference>